<evidence type="ECO:0000313" key="1">
    <source>
        <dbReference type="EMBL" id="KAK7024567.1"/>
    </source>
</evidence>
<feature type="non-terminal residue" evidence="1">
    <location>
        <position position="100"/>
    </location>
</feature>
<name>A0AAW0BEE0_9AGAR</name>
<dbReference type="AlphaFoldDB" id="A0AAW0BEE0"/>
<dbReference type="Proteomes" id="UP001383192">
    <property type="component" value="Unassembled WGS sequence"/>
</dbReference>
<keyword evidence="2" id="KW-1185">Reference proteome</keyword>
<accession>A0AAW0BEE0</accession>
<comment type="caution">
    <text evidence="1">The sequence shown here is derived from an EMBL/GenBank/DDBJ whole genome shotgun (WGS) entry which is preliminary data.</text>
</comment>
<proteinExistence type="predicted"/>
<evidence type="ECO:0000313" key="2">
    <source>
        <dbReference type="Proteomes" id="UP001383192"/>
    </source>
</evidence>
<reference evidence="1 2" key="1">
    <citation type="submission" date="2024-01" db="EMBL/GenBank/DDBJ databases">
        <title>A draft genome for a cacao thread blight-causing isolate of Paramarasmius palmivorus.</title>
        <authorList>
            <person name="Baruah I.K."/>
            <person name="Bukari Y."/>
            <person name="Amoako-Attah I."/>
            <person name="Meinhardt L.W."/>
            <person name="Bailey B.A."/>
            <person name="Cohen S.P."/>
        </authorList>
    </citation>
    <scope>NUCLEOTIDE SEQUENCE [LARGE SCALE GENOMIC DNA]</scope>
    <source>
        <strain evidence="1 2">GH-12</strain>
    </source>
</reference>
<organism evidence="1 2">
    <name type="scientific">Paramarasmius palmivorus</name>
    <dbReference type="NCBI Taxonomy" id="297713"/>
    <lineage>
        <taxon>Eukaryota</taxon>
        <taxon>Fungi</taxon>
        <taxon>Dikarya</taxon>
        <taxon>Basidiomycota</taxon>
        <taxon>Agaricomycotina</taxon>
        <taxon>Agaricomycetes</taxon>
        <taxon>Agaricomycetidae</taxon>
        <taxon>Agaricales</taxon>
        <taxon>Marasmiineae</taxon>
        <taxon>Marasmiaceae</taxon>
        <taxon>Paramarasmius</taxon>
    </lineage>
</organism>
<sequence length="100" mass="11115">MDANPAATPIVDQSSFCTQNNMNKSSVAAMQWHDGSDPLNVVALITPLPCWYILCARFINFRIASPPPSWSFITQLSRALTQTQADKLQKKDATLEDCWA</sequence>
<protein>
    <submittedName>
        <fullName evidence="1">Uncharacterized protein</fullName>
    </submittedName>
</protein>
<dbReference type="EMBL" id="JAYKXP010000120">
    <property type="protein sequence ID" value="KAK7024567.1"/>
    <property type="molecule type" value="Genomic_DNA"/>
</dbReference>
<gene>
    <name evidence="1" type="ORF">VNI00_016172</name>
</gene>